<dbReference type="EnsemblPlants" id="TraesCS5A02G354200.1">
    <property type="protein sequence ID" value="TraesCS5A02G354200.1.cds1"/>
    <property type="gene ID" value="TraesCS5A02G354200"/>
</dbReference>
<proteinExistence type="predicted"/>
<dbReference type="Gramene" id="TraesCS5A02G354200.1">
    <property type="protein sequence ID" value="TraesCS5A02G354200.1.cds1"/>
    <property type="gene ID" value="TraesCS5A02G354200"/>
</dbReference>
<evidence type="ECO:0000313" key="2">
    <source>
        <dbReference type="Proteomes" id="UP000019116"/>
    </source>
</evidence>
<keyword evidence="2" id="KW-1185">Reference proteome</keyword>
<dbReference type="AlphaFoldDB" id="A0A3B6KNF7"/>
<protein>
    <submittedName>
        <fullName evidence="1">Uncharacterized protein</fullName>
    </submittedName>
</protein>
<sequence length="300" mass="32291">MAFALQGWAVQVSSLLERLEAISDSVVSSPTINGSPEVREDGTLRIGGGHFSSSAPMDPPPPWCEHEEPAPLVVACAKGVSETSVAGCSSEVLATMAFPADVLPTFDVVLHKMMIQHKEEQGTVEEIVKVSKDMEQIEVVLPTGLAAEVPPLVSSPVMLSSGGTTNMMSWVSEELLGNIGMPQGPGSTTLLDEFLSSFSCTAPRSLLEAPIHVQIEGASTCPERRSGRMDKKNKSCNIQTAKRAEYRLAEAFGELPKGMTSKKVTEEDVQEKMKTYLQMYKKPLTSTAIQAIRALVEVNV</sequence>
<reference evidence="1" key="1">
    <citation type="submission" date="2018-08" db="EMBL/GenBank/DDBJ databases">
        <authorList>
            <person name="Rossello M."/>
        </authorList>
    </citation>
    <scope>NUCLEOTIDE SEQUENCE [LARGE SCALE GENOMIC DNA]</scope>
    <source>
        <strain evidence="1">cv. Chinese Spring</strain>
    </source>
</reference>
<reference evidence="1" key="2">
    <citation type="submission" date="2018-10" db="UniProtKB">
        <authorList>
            <consortium name="EnsemblPlants"/>
        </authorList>
    </citation>
    <scope>IDENTIFICATION</scope>
</reference>
<dbReference type="Gramene" id="TraesLAC5A03G02671480.1">
    <property type="protein sequence ID" value="TraesLAC5A03G02671480.1.CDS1"/>
    <property type="gene ID" value="TraesLAC5A03G02671480"/>
</dbReference>
<dbReference type="OrthoDB" id="720847at2759"/>
<dbReference type="Gramene" id="TraesCS5A03G0851700.1">
    <property type="protein sequence ID" value="TraesCS5A03G0851700.1.CDS1"/>
    <property type="gene ID" value="TraesCS5A03G0851700"/>
</dbReference>
<dbReference type="Proteomes" id="UP000019116">
    <property type="component" value="Chromosome 5A"/>
</dbReference>
<evidence type="ECO:0000313" key="1">
    <source>
        <dbReference type="EnsemblPlants" id="TraesCS5A02G354200.1.cds1"/>
    </source>
</evidence>
<accession>A0A3B6KNF7</accession>
<organism evidence="1">
    <name type="scientific">Triticum aestivum</name>
    <name type="common">Wheat</name>
    <dbReference type="NCBI Taxonomy" id="4565"/>
    <lineage>
        <taxon>Eukaryota</taxon>
        <taxon>Viridiplantae</taxon>
        <taxon>Streptophyta</taxon>
        <taxon>Embryophyta</taxon>
        <taxon>Tracheophyta</taxon>
        <taxon>Spermatophyta</taxon>
        <taxon>Magnoliopsida</taxon>
        <taxon>Liliopsida</taxon>
        <taxon>Poales</taxon>
        <taxon>Poaceae</taxon>
        <taxon>BOP clade</taxon>
        <taxon>Pooideae</taxon>
        <taxon>Triticodae</taxon>
        <taxon>Triticeae</taxon>
        <taxon>Triticinae</taxon>
        <taxon>Triticum</taxon>
    </lineage>
</organism>
<dbReference type="SMR" id="A0A3B6KNF7"/>
<name>A0A3B6KNF7_WHEAT</name>